<evidence type="ECO:0000256" key="4">
    <source>
        <dbReference type="ARBA" id="ARBA00022827"/>
    </source>
</evidence>
<organism evidence="8 9">
    <name type="scientific">Cytobacillus horneckiae</name>
    <dbReference type="NCBI Taxonomy" id="549687"/>
    <lineage>
        <taxon>Bacteria</taxon>
        <taxon>Bacillati</taxon>
        <taxon>Bacillota</taxon>
        <taxon>Bacilli</taxon>
        <taxon>Bacillales</taxon>
        <taxon>Bacillaceae</taxon>
        <taxon>Cytobacillus</taxon>
    </lineage>
</organism>
<dbReference type="Gene3D" id="3.50.50.60">
    <property type="entry name" value="FAD/NAD(P)-binding domain"/>
    <property type="match status" value="2"/>
</dbReference>
<keyword evidence="6" id="KW-0560">Oxidoreductase</keyword>
<comment type="cofactor">
    <cofactor evidence="1">
        <name>FAD</name>
        <dbReference type="ChEBI" id="CHEBI:57692"/>
    </cofactor>
</comment>
<gene>
    <name evidence="8" type="ORF">CWS20_08690</name>
</gene>
<dbReference type="Pfam" id="PF13450">
    <property type="entry name" value="NAD_binding_8"/>
    <property type="match status" value="1"/>
</dbReference>
<sequence>MLDAVVIGAGFSGLYMLHSLREKGFSVRVYEKGNGVGGAWYWSRYPGARCDSESHTYCYTFSEKLYNEWTWSSRYPEQPEILRYLNFVADKLDLRRDIQFNTEIKGAYYNENINKWSIQLGNGSEVIAKYFITGVGCLSINATNIPKIKGLDQFRGEWYHTGSWPHEKVDFKGKRVGVIGNGSSGIQSIPVIAQEAGHLFSFQRTPQYAVPAKNFTYSSDDITNYKKGFTETRQKMHQSRAGYPWDYNNRSAMEDNEEERNRVYEEAWETGGFIISSTYNDLLVNADSNHTLGEFVQNKIRTIVKDPILAEKLIPDYHFATKRLVLDTNYYETFNRNNVTFVDVKASPIQEITERGIRTADNEYELDSIVFATGYDGMTGPLLKMDIQGKDELSLKDKWENGASVTTYLGIATAGFPNMFMITGPQSPSVASNMPTSIEQHVEWISECISYLHKNDIETMEANLADEEAWSRHCDEVYRNTLYSKTPSWYSGANIEGKPSAFLIYLGGVGAYNQKIKAIASQGYEGFTIKTATNLAK</sequence>
<evidence type="ECO:0000256" key="1">
    <source>
        <dbReference type="ARBA" id="ARBA00001974"/>
    </source>
</evidence>
<dbReference type="PANTHER" id="PTHR43098:SF3">
    <property type="entry name" value="L-ORNITHINE N(5)-MONOOXYGENASE-RELATED"/>
    <property type="match status" value="1"/>
</dbReference>
<dbReference type="InterPro" id="IPR050775">
    <property type="entry name" value="FAD-binding_Monooxygenases"/>
</dbReference>
<keyword evidence="4" id="KW-0274">FAD</keyword>
<evidence type="ECO:0000313" key="8">
    <source>
        <dbReference type="EMBL" id="PKG29441.1"/>
    </source>
</evidence>
<name>A0A2N0ZIX3_9BACI</name>
<dbReference type="GO" id="GO:0047091">
    <property type="term" value="F:L-lysine 6-monooxygenase (NADPH) activity"/>
    <property type="evidence" value="ECO:0007669"/>
    <property type="project" value="UniProtKB-EC"/>
</dbReference>
<dbReference type="AlphaFoldDB" id="A0A2N0ZIX3"/>
<comment type="caution">
    <text evidence="8">The sequence shown here is derived from an EMBL/GenBank/DDBJ whole genome shotgun (WGS) entry which is preliminary data.</text>
</comment>
<dbReference type="Proteomes" id="UP000233343">
    <property type="component" value="Unassembled WGS sequence"/>
</dbReference>
<evidence type="ECO:0000256" key="3">
    <source>
        <dbReference type="ARBA" id="ARBA00022630"/>
    </source>
</evidence>
<keyword evidence="3" id="KW-0285">Flavoprotein</keyword>
<evidence type="ECO:0000256" key="7">
    <source>
        <dbReference type="ARBA" id="ARBA00023033"/>
    </source>
</evidence>
<protein>
    <submittedName>
        <fullName evidence="8">NAD(P)/FAD-dependent oxidoreductase</fullName>
    </submittedName>
</protein>
<dbReference type="SUPFAM" id="SSF51905">
    <property type="entry name" value="FAD/NAD(P)-binding domain"/>
    <property type="match status" value="2"/>
</dbReference>
<evidence type="ECO:0000313" key="9">
    <source>
        <dbReference type="Proteomes" id="UP000233343"/>
    </source>
</evidence>
<keyword evidence="7" id="KW-0503">Monooxygenase</keyword>
<accession>A0A2N0ZIX3</accession>
<evidence type="ECO:0000256" key="6">
    <source>
        <dbReference type="ARBA" id="ARBA00023002"/>
    </source>
</evidence>
<evidence type="ECO:0000256" key="5">
    <source>
        <dbReference type="ARBA" id="ARBA00022857"/>
    </source>
</evidence>
<comment type="similarity">
    <text evidence="2">Belongs to the FAD-binding monooxygenase family.</text>
</comment>
<dbReference type="PANTHER" id="PTHR43098">
    <property type="entry name" value="L-ORNITHINE N(5)-MONOOXYGENASE-RELATED"/>
    <property type="match status" value="1"/>
</dbReference>
<keyword evidence="5" id="KW-0521">NADP</keyword>
<dbReference type="InterPro" id="IPR036188">
    <property type="entry name" value="FAD/NAD-bd_sf"/>
</dbReference>
<keyword evidence="9" id="KW-1185">Reference proteome</keyword>
<reference evidence="8 9" key="1">
    <citation type="journal article" date="2010" name="Int. J. Syst. Evol. Microbiol.">
        <title>Bacillus horneckiae sp. nov., isolated from a spacecraft-assembly clean room.</title>
        <authorList>
            <person name="Vaishampayan P."/>
            <person name="Probst A."/>
            <person name="Krishnamurthi S."/>
            <person name="Ghosh S."/>
            <person name="Osman S."/>
            <person name="McDowall A."/>
            <person name="Ruckmani A."/>
            <person name="Mayilraj S."/>
            <person name="Venkateswaran K."/>
        </authorList>
    </citation>
    <scope>NUCLEOTIDE SEQUENCE [LARGE SCALE GENOMIC DNA]</scope>
    <source>
        <strain evidence="9">1PO1SC</strain>
    </source>
</reference>
<proteinExistence type="inferred from homology"/>
<dbReference type="EMBL" id="PISD01000016">
    <property type="protein sequence ID" value="PKG29441.1"/>
    <property type="molecule type" value="Genomic_DNA"/>
</dbReference>
<evidence type="ECO:0000256" key="2">
    <source>
        <dbReference type="ARBA" id="ARBA00010139"/>
    </source>
</evidence>